<gene>
    <name evidence="3" type="ORF">SNE35_05060</name>
</gene>
<dbReference type="InterPro" id="IPR054653">
    <property type="entry name" value="EpsI_type_B_pred"/>
</dbReference>
<organism evidence="3 4">
    <name type="scientific">Roseateles agri</name>
    <dbReference type="NCBI Taxonomy" id="3098619"/>
    <lineage>
        <taxon>Bacteria</taxon>
        <taxon>Pseudomonadati</taxon>
        <taxon>Pseudomonadota</taxon>
        <taxon>Betaproteobacteria</taxon>
        <taxon>Burkholderiales</taxon>
        <taxon>Sphaerotilaceae</taxon>
        <taxon>Roseateles</taxon>
    </lineage>
</organism>
<proteinExistence type="predicted"/>
<feature type="domain" description="Methanolan biosynthesis EpsI" evidence="2">
    <location>
        <begin position="10"/>
        <end position="215"/>
    </location>
</feature>
<name>A0ABU5DC73_9BURK</name>
<dbReference type="InterPro" id="IPR014263">
    <property type="entry name" value="Methanolan_biosynth_EpsI"/>
</dbReference>
<dbReference type="RefSeq" id="WP_320421775.1">
    <property type="nucleotide sequence ID" value="NZ_JAXCLA010000002.1"/>
</dbReference>
<feature type="chain" id="PRO_5045292880" evidence="1">
    <location>
        <begin position="23"/>
        <end position="230"/>
    </location>
</feature>
<evidence type="ECO:0000256" key="1">
    <source>
        <dbReference type="SAM" id="SignalP"/>
    </source>
</evidence>
<keyword evidence="1" id="KW-0732">Signal</keyword>
<dbReference type="NCBIfam" id="TIGR02914">
    <property type="entry name" value="EpsI_fam"/>
    <property type="match status" value="1"/>
</dbReference>
<reference evidence="3 4" key="1">
    <citation type="submission" date="2023-11" db="EMBL/GenBank/DDBJ databases">
        <title>Paucibacter sp. nov., isolated from fresh soil in Korea.</title>
        <authorList>
            <person name="Le N.T.T."/>
        </authorList>
    </citation>
    <scope>NUCLEOTIDE SEQUENCE [LARGE SCALE GENOMIC DNA]</scope>
    <source>
        <strain evidence="3 4">R3-3</strain>
    </source>
</reference>
<keyword evidence="4" id="KW-1185">Reference proteome</keyword>
<dbReference type="EMBL" id="JAXCLA010000002">
    <property type="protein sequence ID" value="MDY0743860.1"/>
    <property type="molecule type" value="Genomic_DNA"/>
</dbReference>
<accession>A0ABU5DC73</accession>
<evidence type="ECO:0000313" key="4">
    <source>
        <dbReference type="Proteomes" id="UP001285263"/>
    </source>
</evidence>
<dbReference type="NCBIfam" id="NF045609">
    <property type="entry name" value="EpsI_type_B"/>
    <property type="match status" value="1"/>
</dbReference>
<protein>
    <submittedName>
        <fullName evidence="3">EpsI family protein</fullName>
    </submittedName>
</protein>
<evidence type="ECO:0000313" key="3">
    <source>
        <dbReference type="EMBL" id="MDY0743860.1"/>
    </source>
</evidence>
<feature type="signal peptide" evidence="1">
    <location>
        <begin position="1"/>
        <end position="22"/>
    </location>
</feature>
<evidence type="ECO:0000259" key="2">
    <source>
        <dbReference type="Pfam" id="PF11984"/>
    </source>
</evidence>
<dbReference type="Pfam" id="PF11984">
    <property type="entry name" value="DUF3485"/>
    <property type="match status" value="1"/>
</dbReference>
<sequence>MNSYRLRALLVCALLLSGAAFGHWMRPHTYWADSQAKVDLDKIFPAAFGNWRVDDQQPVMIISPDVQAMLDKLYNQVLTRTYVDGSGNRIMVSVAYGGDQSDGTRAHRPDVCYPAQGFEILSNVNGSIPVTGRELPVRHMVAKLGSRVEPVTFWFTVGDYVALSAQDQKMMQMRYGLRGIIADGMLVRVSSISNDTSAAYALQNRFVQDLRNAFDPAWLPRVFGISAGSR</sequence>
<dbReference type="Proteomes" id="UP001285263">
    <property type="component" value="Unassembled WGS sequence"/>
</dbReference>
<comment type="caution">
    <text evidence="3">The sequence shown here is derived from an EMBL/GenBank/DDBJ whole genome shotgun (WGS) entry which is preliminary data.</text>
</comment>